<gene>
    <name evidence="8" type="ORF">ETSY1_34275</name>
</gene>
<evidence type="ECO:0000259" key="6">
    <source>
        <dbReference type="PROSITE" id="PS50125"/>
    </source>
</evidence>
<dbReference type="SUPFAM" id="SSF52540">
    <property type="entry name" value="P-loop containing nucleoside triphosphate hydrolases"/>
    <property type="match status" value="1"/>
</dbReference>
<dbReference type="Gene3D" id="1.25.40.10">
    <property type="entry name" value="Tetratricopeptide repeat domain"/>
    <property type="match status" value="1"/>
</dbReference>
<dbReference type="InterPro" id="IPR036388">
    <property type="entry name" value="WH-like_DNA-bd_sf"/>
</dbReference>
<evidence type="ECO:0000313" key="9">
    <source>
        <dbReference type="Proteomes" id="UP000019141"/>
    </source>
</evidence>
<dbReference type="GO" id="GO:0004016">
    <property type="term" value="F:adenylate cyclase activity"/>
    <property type="evidence" value="ECO:0007669"/>
    <property type="project" value="TreeGrafter"/>
</dbReference>
<evidence type="ECO:0000259" key="7">
    <source>
        <dbReference type="PROSITE" id="PS51755"/>
    </source>
</evidence>
<name>W4LA38_ENTF1</name>
<feature type="region of interest" description="Disordered" evidence="5">
    <location>
        <begin position="120"/>
        <end position="163"/>
    </location>
</feature>
<dbReference type="Pfam" id="PF00486">
    <property type="entry name" value="Trans_reg_C"/>
    <property type="match status" value="1"/>
</dbReference>
<dbReference type="CDD" id="cd00383">
    <property type="entry name" value="trans_reg_C"/>
    <property type="match status" value="1"/>
</dbReference>
<dbReference type="InterPro" id="IPR001867">
    <property type="entry name" value="OmpR/PhoB-type_DNA-bd"/>
</dbReference>
<dbReference type="InterPro" id="IPR029787">
    <property type="entry name" value="Nucleotide_cyclase"/>
</dbReference>
<dbReference type="PROSITE" id="PS50125">
    <property type="entry name" value="GUANYLATE_CYCLASE_2"/>
    <property type="match status" value="1"/>
</dbReference>
<accession>W4LA38</accession>
<dbReference type="InterPro" id="IPR041664">
    <property type="entry name" value="AAA_16"/>
</dbReference>
<feature type="DNA-binding region" description="OmpR/PhoB-type" evidence="4">
    <location>
        <begin position="11"/>
        <end position="109"/>
    </location>
</feature>
<evidence type="ECO:0008006" key="10">
    <source>
        <dbReference type="Google" id="ProtNLM"/>
    </source>
</evidence>
<keyword evidence="1" id="KW-0547">Nucleotide-binding</keyword>
<dbReference type="SUPFAM" id="SSF46894">
    <property type="entry name" value="C-terminal effector domain of the bipartite response regulators"/>
    <property type="match status" value="1"/>
</dbReference>
<dbReference type="HOGENOM" id="CLU_004435_3_1_7"/>
<dbReference type="InterPro" id="IPR011990">
    <property type="entry name" value="TPR-like_helical_dom_sf"/>
</dbReference>
<reference evidence="8 9" key="1">
    <citation type="journal article" date="2014" name="Nature">
        <title>An environmental bacterial taxon with a large and distinct metabolic repertoire.</title>
        <authorList>
            <person name="Wilson M.C."/>
            <person name="Mori T."/>
            <person name="Ruckert C."/>
            <person name="Uria A.R."/>
            <person name="Helf M.J."/>
            <person name="Takada K."/>
            <person name="Gernert C."/>
            <person name="Steffens U.A."/>
            <person name="Heycke N."/>
            <person name="Schmitt S."/>
            <person name="Rinke C."/>
            <person name="Helfrich E.J."/>
            <person name="Brachmann A.O."/>
            <person name="Gurgui C."/>
            <person name="Wakimoto T."/>
            <person name="Kracht M."/>
            <person name="Crusemann M."/>
            <person name="Hentschel U."/>
            <person name="Abe I."/>
            <person name="Matsunaga S."/>
            <person name="Kalinowski J."/>
            <person name="Takeyama H."/>
            <person name="Piel J."/>
        </authorList>
    </citation>
    <scope>NUCLEOTIDE SEQUENCE [LARGE SCALE GENOMIC DNA]</scope>
    <source>
        <strain evidence="9">TSY1</strain>
    </source>
</reference>
<dbReference type="GO" id="GO:0005737">
    <property type="term" value="C:cytoplasm"/>
    <property type="evidence" value="ECO:0007669"/>
    <property type="project" value="TreeGrafter"/>
</dbReference>
<evidence type="ECO:0000256" key="2">
    <source>
        <dbReference type="ARBA" id="ARBA00022840"/>
    </source>
</evidence>
<dbReference type="EMBL" id="AZHW01001046">
    <property type="protein sequence ID" value="ETW94570.1"/>
    <property type="molecule type" value="Genomic_DNA"/>
</dbReference>
<dbReference type="CDD" id="cd07302">
    <property type="entry name" value="CHD"/>
    <property type="match status" value="1"/>
</dbReference>
<dbReference type="GO" id="GO:0009190">
    <property type="term" value="P:cyclic nucleotide biosynthetic process"/>
    <property type="evidence" value="ECO:0007669"/>
    <property type="project" value="InterPro"/>
</dbReference>
<dbReference type="PANTHER" id="PTHR16305">
    <property type="entry name" value="TESTICULAR SOLUBLE ADENYLYL CYCLASE"/>
    <property type="match status" value="1"/>
</dbReference>
<keyword evidence="2" id="KW-0067">ATP-binding</keyword>
<dbReference type="SMART" id="SM00862">
    <property type="entry name" value="Trans_reg_C"/>
    <property type="match status" value="1"/>
</dbReference>
<evidence type="ECO:0000256" key="4">
    <source>
        <dbReference type="PROSITE-ProRule" id="PRU01091"/>
    </source>
</evidence>
<dbReference type="PROSITE" id="PS51755">
    <property type="entry name" value="OMPR_PHOB"/>
    <property type="match status" value="1"/>
</dbReference>
<protein>
    <recommendedName>
        <fullName evidence="10">OmpR/PhoB-type domain-containing protein</fullName>
    </recommendedName>
</protein>
<dbReference type="Pfam" id="PF00211">
    <property type="entry name" value="Guanylate_cyc"/>
    <property type="match status" value="1"/>
</dbReference>
<sequence>MQISGGTMQPTPVLLFEPFELNIVDERLWLGTEPVPLTAKAFAVLRYLAEHPQRLLTRNELFDAVWPQTYVSDGALTACIRELRRALQDSAQAPRYIETVRGRGYRFVVEVTRRPHEFTADTVDAPKAAQGSLSASSFASPDGGDAESLRSTPETSAAPPRLSPVADRRQLTVLFCDLAGSTALSEQLDPEDLHEVLGHYHAACVKVIERFGGHVAQYLGDGLLIYFGYPHAYEDGARRAVYTGLGILRAMVELNRHLESSYRLSLVTRIGIHTGLVVMGDVGAGSRVEQLAVGIVPNLAARLQAIAASDTLLVSAATYELIEGYFVCQALGEQTLSGLSQPISVYRVLRESSAQTRLDVAAVKGLTPLVGRAREVELLLDRWAQVRGGMGQVVTLSGEAGIGKSRLVQILGKHIADEPHLRLECRSSPYDQHTALYPITQLFLRALNWQPEDTSREKLDKLEAVLSQYDLPVPELVPIFANLLSLSLPDDRYPPTEFSPHQQRHKMMEAFLLLLLEQAAQQPVLLIVEDLHWSDVSTIEFLTLLIDQVPTTTLYALLTYRPSFQPPWGSRSYLTQLTLNRLSHDDVAQMVTWNAGGKHLLHEVMQHVSGAADGVPLFIEEMTKAILQANLLRERQDHYELSGPLPPVTIPATLHDSLMARVDQLGLAKEVWQLGAVIGRQFTYEVVKTISPWDDQILQRELGCLVSAELLYQRGVIPRATYLFKHSLIQEIAYQSLLKSTRQRYHLQIAQTLSNKYTDDQQDKIFAIAHHLVQAGSMADTSQVVKYTRQAGDYALASFAWGEGTYYYTAAIAAADDVPTQHRAELHYLAGISAYWDGNMGLCLEHYDHAVAAYQAAGDISGLAQALIERTYLTVAGRYGTLADLQPLEEVLETLGQDEAKLRGRIMTSLSELYWMARKTDQSAAMAQRALEIGQRLRDDQLCARASFDLAMAYSQHVRVQEALESFQQTRDYARQAGSLWLEGWPLQRMPIVLFLLGRFDEVEATASEAKVVASQTNNLGHYSLTVSTLTCMAVARGEVEAAERYAQETMETVSRYGFPFGSALALPAMASAYARRGAWTEAKEALDQLMEPGRVFDDPEPAFGPIVHVYRQLIQIYMVTSQGQPVQLPANFRSSIGKDHFDVTSLAPCCALVEIAAAAAVPSLAEPACHMLLHAVDRGVVFSRGWIFLIPRILGVAATLKQRWDKAEDYFQLAIRTATHVGARPELGLTYLDYARMLVHRDGMNSNGRAIELLHQSHSILQTLGMDPFAQEVVQLIESIQGHTSII</sequence>
<evidence type="ECO:0000313" key="8">
    <source>
        <dbReference type="EMBL" id="ETW94570.1"/>
    </source>
</evidence>
<dbReference type="InterPro" id="IPR016032">
    <property type="entry name" value="Sig_transdc_resp-reg_C-effctor"/>
</dbReference>
<dbReference type="Gene3D" id="1.10.10.10">
    <property type="entry name" value="Winged helix-like DNA-binding domain superfamily/Winged helix DNA-binding domain"/>
    <property type="match status" value="1"/>
</dbReference>
<dbReference type="GO" id="GO:0000160">
    <property type="term" value="P:phosphorelay signal transduction system"/>
    <property type="evidence" value="ECO:0007669"/>
    <property type="project" value="InterPro"/>
</dbReference>
<keyword evidence="9" id="KW-1185">Reference proteome</keyword>
<dbReference type="InterPro" id="IPR027417">
    <property type="entry name" value="P-loop_NTPase"/>
</dbReference>
<proteinExistence type="predicted"/>
<organism evidence="8 9">
    <name type="scientific">Entotheonella factor</name>
    <dbReference type="NCBI Taxonomy" id="1429438"/>
    <lineage>
        <taxon>Bacteria</taxon>
        <taxon>Pseudomonadati</taxon>
        <taxon>Nitrospinota/Tectimicrobiota group</taxon>
        <taxon>Candidatus Tectimicrobiota</taxon>
        <taxon>Candidatus Entotheonellia</taxon>
        <taxon>Candidatus Entotheonellales</taxon>
        <taxon>Candidatus Entotheonellaceae</taxon>
        <taxon>Candidatus Entotheonella</taxon>
    </lineage>
</organism>
<evidence type="ECO:0000256" key="1">
    <source>
        <dbReference type="ARBA" id="ARBA00022741"/>
    </source>
</evidence>
<dbReference type="SUPFAM" id="SSF48452">
    <property type="entry name" value="TPR-like"/>
    <property type="match status" value="1"/>
</dbReference>
<dbReference type="PANTHER" id="PTHR16305:SF28">
    <property type="entry name" value="GUANYLATE CYCLASE DOMAIN-CONTAINING PROTEIN"/>
    <property type="match status" value="1"/>
</dbReference>
<dbReference type="InterPro" id="IPR001054">
    <property type="entry name" value="A/G_cyclase"/>
</dbReference>
<dbReference type="Proteomes" id="UP000019141">
    <property type="component" value="Unassembled WGS sequence"/>
</dbReference>
<feature type="domain" description="OmpR/PhoB-type" evidence="7">
    <location>
        <begin position="11"/>
        <end position="109"/>
    </location>
</feature>
<comment type="caution">
    <text evidence="8">The sequence shown here is derived from an EMBL/GenBank/DDBJ whole genome shotgun (WGS) entry which is preliminary data.</text>
</comment>
<dbReference type="SUPFAM" id="SSF55073">
    <property type="entry name" value="Nucleotide cyclase"/>
    <property type="match status" value="1"/>
</dbReference>
<dbReference type="Gene3D" id="3.30.70.1230">
    <property type="entry name" value="Nucleotide cyclase"/>
    <property type="match status" value="1"/>
</dbReference>
<dbReference type="GO" id="GO:0003677">
    <property type="term" value="F:DNA binding"/>
    <property type="evidence" value="ECO:0007669"/>
    <property type="project" value="UniProtKB-UniRule"/>
</dbReference>
<dbReference type="GO" id="GO:0005524">
    <property type="term" value="F:ATP binding"/>
    <property type="evidence" value="ECO:0007669"/>
    <property type="project" value="UniProtKB-KW"/>
</dbReference>
<dbReference type="SMART" id="SM00044">
    <property type="entry name" value="CYCc"/>
    <property type="match status" value="1"/>
</dbReference>
<dbReference type="GO" id="GO:0006355">
    <property type="term" value="P:regulation of DNA-templated transcription"/>
    <property type="evidence" value="ECO:0007669"/>
    <property type="project" value="InterPro"/>
</dbReference>
<evidence type="ECO:0000256" key="3">
    <source>
        <dbReference type="ARBA" id="ARBA00023125"/>
    </source>
</evidence>
<feature type="domain" description="Guanylate cyclase" evidence="6">
    <location>
        <begin position="172"/>
        <end position="304"/>
    </location>
</feature>
<dbReference type="Pfam" id="PF13191">
    <property type="entry name" value="AAA_16"/>
    <property type="match status" value="1"/>
</dbReference>
<keyword evidence="3 4" id="KW-0238">DNA-binding</keyword>
<evidence type="ECO:0000256" key="5">
    <source>
        <dbReference type="SAM" id="MobiDB-lite"/>
    </source>
</evidence>